<evidence type="ECO:0000313" key="13">
    <source>
        <dbReference type="Proteomes" id="UP001187415"/>
    </source>
</evidence>
<keyword evidence="13" id="KW-1185">Reference proteome</keyword>
<comment type="similarity">
    <text evidence="9">Belongs to the G-protein coupled receptor 1 family.</text>
</comment>
<feature type="transmembrane region" description="Helical" evidence="10">
    <location>
        <begin position="65"/>
        <end position="83"/>
    </location>
</feature>
<feature type="domain" description="G-protein coupled receptors family 1 profile" evidence="11">
    <location>
        <begin position="45"/>
        <end position="294"/>
    </location>
</feature>
<evidence type="ECO:0000256" key="8">
    <source>
        <dbReference type="ARBA" id="ARBA00023224"/>
    </source>
</evidence>
<dbReference type="AlphaFoldDB" id="A0AA88SVQ3"/>
<dbReference type="InterPro" id="IPR017452">
    <property type="entry name" value="GPCR_Rhodpsn_7TM"/>
</dbReference>
<dbReference type="SMART" id="SM01381">
    <property type="entry name" value="7TM_GPCR_Srsx"/>
    <property type="match status" value="1"/>
</dbReference>
<evidence type="ECO:0000256" key="4">
    <source>
        <dbReference type="ARBA" id="ARBA00022989"/>
    </source>
</evidence>
<keyword evidence="7 9" id="KW-0675">Receptor</keyword>
<dbReference type="PRINTS" id="PR00237">
    <property type="entry name" value="GPCRRHODOPSN"/>
</dbReference>
<gene>
    <name evidence="12" type="ORF">Q5P01_010600</name>
</gene>
<dbReference type="CDD" id="cd15055">
    <property type="entry name" value="7tmA_TAARs"/>
    <property type="match status" value="1"/>
</dbReference>
<comment type="caution">
    <text evidence="12">The sequence shown here is derived from an EMBL/GenBank/DDBJ whole genome shotgun (WGS) entry which is preliminary data.</text>
</comment>
<dbReference type="PANTHER" id="PTHR24249">
    <property type="entry name" value="HISTAMINE RECEPTOR-RELATED G-PROTEIN COUPLED RECEPTOR"/>
    <property type="match status" value="1"/>
</dbReference>
<feature type="transmembrane region" description="Helical" evidence="10">
    <location>
        <begin position="276"/>
        <end position="301"/>
    </location>
</feature>
<evidence type="ECO:0000259" key="11">
    <source>
        <dbReference type="PROSITE" id="PS50262"/>
    </source>
</evidence>
<dbReference type="EMBL" id="JAUPFM010000007">
    <property type="protein sequence ID" value="KAK2847601.1"/>
    <property type="molecule type" value="Genomic_DNA"/>
</dbReference>
<keyword evidence="5 9" id="KW-0297">G-protein coupled receptor</keyword>
<reference evidence="12" key="1">
    <citation type="submission" date="2023-07" db="EMBL/GenBank/DDBJ databases">
        <title>Chromosome-level Genome Assembly of Striped Snakehead (Channa striata).</title>
        <authorList>
            <person name="Liu H."/>
        </authorList>
    </citation>
    <scope>NUCLEOTIDE SEQUENCE</scope>
    <source>
        <strain evidence="12">Gz</strain>
        <tissue evidence="12">Muscle</tissue>
    </source>
</reference>
<feature type="transmembrane region" description="Helical" evidence="10">
    <location>
        <begin position="182"/>
        <end position="212"/>
    </location>
</feature>
<feature type="transmembrane region" description="Helical" evidence="10">
    <location>
        <begin position="143"/>
        <end position="162"/>
    </location>
</feature>
<evidence type="ECO:0000256" key="2">
    <source>
        <dbReference type="ARBA" id="ARBA00022475"/>
    </source>
</evidence>
<keyword evidence="6 10" id="KW-0472">Membrane</keyword>
<sequence>MEDQDGAELCFPQLLNASCRKPKLNQSDAVLMYLLFFLSGFTVILNLLVIISVSHFRQLHTPTNLLLLSLAVSDFLFGLESVLEAHRQTACWFLGDLLCSLHLYVISLALSASVGIMILISVDRYVAICDPLHYPTRVTVARVKMCVCMCWIICVVYLGVYFHENLAQPGLYNTCYGQCVVFIGYILAYFDVVFSYISPIIVVILLYLRVFVTAVSQARSMRSHVAAVTLQHSGTVKTKKSELKAARTLGVVVVVYLMCYCPYNVLFFVTPASLPAASGVFLVCISPCLNPLIYALFYPWFRKSIRLILSLQILQPGSRETNML</sequence>
<dbReference type="InterPro" id="IPR050569">
    <property type="entry name" value="TAAR"/>
</dbReference>
<evidence type="ECO:0000256" key="5">
    <source>
        <dbReference type="ARBA" id="ARBA00023040"/>
    </source>
</evidence>
<dbReference type="Proteomes" id="UP001187415">
    <property type="component" value="Unassembled WGS sequence"/>
</dbReference>
<evidence type="ECO:0000256" key="9">
    <source>
        <dbReference type="RuleBase" id="RU000688"/>
    </source>
</evidence>
<dbReference type="Gene3D" id="1.20.1070.10">
    <property type="entry name" value="Rhodopsin 7-helix transmembrane proteins"/>
    <property type="match status" value="1"/>
</dbReference>
<dbReference type="GO" id="GO:0005886">
    <property type="term" value="C:plasma membrane"/>
    <property type="evidence" value="ECO:0007669"/>
    <property type="project" value="UniProtKB-SubCell"/>
</dbReference>
<dbReference type="SUPFAM" id="SSF81321">
    <property type="entry name" value="Family A G protein-coupled receptor-like"/>
    <property type="match status" value="1"/>
</dbReference>
<dbReference type="InterPro" id="IPR000276">
    <property type="entry name" value="GPCR_Rhodpsn"/>
</dbReference>
<keyword evidence="2" id="KW-1003">Cell membrane</keyword>
<evidence type="ECO:0000256" key="10">
    <source>
        <dbReference type="SAM" id="Phobius"/>
    </source>
</evidence>
<dbReference type="PROSITE" id="PS50262">
    <property type="entry name" value="G_PROTEIN_RECEP_F1_2"/>
    <property type="match status" value="1"/>
</dbReference>
<proteinExistence type="inferred from homology"/>
<evidence type="ECO:0000256" key="3">
    <source>
        <dbReference type="ARBA" id="ARBA00022692"/>
    </source>
</evidence>
<dbReference type="PANTHER" id="PTHR24249:SF381">
    <property type="entry name" value="TRACE AMINE ASSOCIATED RECEPTOR 19P-RELATED"/>
    <property type="match status" value="1"/>
</dbReference>
<feature type="transmembrane region" description="Helical" evidence="10">
    <location>
        <begin position="103"/>
        <end position="122"/>
    </location>
</feature>
<feature type="transmembrane region" description="Helical" evidence="10">
    <location>
        <begin position="30"/>
        <end position="53"/>
    </location>
</feature>
<comment type="subcellular location">
    <subcellularLocation>
        <location evidence="1">Cell membrane</location>
        <topology evidence="1">Multi-pass membrane protein</topology>
    </subcellularLocation>
</comment>
<name>A0AA88SVQ3_CHASR</name>
<keyword evidence="3 9" id="KW-0812">Transmembrane</keyword>
<dbReference type="Pfam" id="PF00001">
    <property type="entry name" value="7tm_1"/>
    <property type="match status" value="1"/>
</dbReference>
<accession>A0AA88SVQ3</accession>
<dbReference type="PROSITE" id="PS00237">
    <property type="entry name" value="G_PROTEIN_RECEP_F1_1"/>
    <property type="match status" value="1"/>
</dbReference>
<keyword evidence="8 9" id="KW-0807">Transducer</keyword>
<evidence type="ECO:0000256" key="1">
    <source>
        <dbReference type="ARBA" id="ARBA00004651"/>
    </source>
</evidence>
<dbReference type="GO" id="GO:0001594">
    <property type="term" value="F:trace-amine receptor activity"/>
    <property type="evidence" value="ECO:0007669"/>
    <property type="project" value="TreeGrafter"/>
</dbReference>
<keyword evidence="4 10" id="KW-1133">Transmembrane helix</keyword>
<evidence type="ECO:0000313" key="12">
    <source>
        <dbReference type="EMBL" id="KAK2847601.1"/>
    </source>
</evidence>
<protein>
    <recommendedName>
        <fullName evidence="11">G-protein coupled receptors family 1 profile domain-containing protein</fullName>
    </recommendedName>
</protein>
<evidence type="ECO:0000256" key="6">
    <source>
        <dbReference type="ARBA" id="ARBA00023136"/>
    </source>
</evidence>
<organism evidence="12 13">
    <name type="scientific">Channa striata</name>
    <name type="common">Snakehead murrel</name>
    <name type="synonym">Ophicephalus striatus</name>
    <dbReference type="NCBI Taxonomy" id="64152"/>
    <lineage>
        <taxon>Eukaryota</taxon>
        <taxon>Metazoa</taxon>
        <taxon>Chordata</taxon>
        <taxon>Craniata</taxon>
        <taxon>Vertebrata</taxon>
        <taxon>Euteleostomi</taxon>
        <taxon>Actinopterygii</taxon>
        <taxon>Neopterygii</taxon>
        <taxon>Teleostei</taxon>
        <taxon>Neoteleostei</taxon>
        <taxon>Acanthomorphata</taxon>
        <taxon>Anabantaria</taxon>
        <taxon>Anabantiformes</taxon>
        <taxon>Channoidei</taxon>
        <taxon>Channidae</taxon>
        <taxon>Channa</taxon>
    </lineage>
</organism>
<evidence type="ECO:0000256" key="7">
    <source>
        <dbReference type="ARBA" id="ARBA00023170"/>
    </source>
</evidence>
<feature type="transmembrane region" description="Helical" evidence="10">
    <location>
        <begin position="249"/>
        <end position="270"/>
    </location>
</feature>